<accession>A0A8J6QTY4</accession>
<keyword evidence="1" id="KW-0812">Transmembrane</keyword>
<reference evidence="3" key="1">
    <citation type="submission" date="2020-09" db="EMBL/GenBank/DDBJ databases">
        <title>Pelobacter alkaliphilus sp. nov., a novel anaerobic arsenate-reducing bacterium from terrestrial mud volcano.</title>
        <authorList>
            <person name="Khomyakova M.A."/>
            <person name="Merkel A.Y."/>
            <person name="Slobodkin A.I."/>
        </authorList>
    </citation>
    <scope>NUCLEOTIDE SEQUENCE</scope>
    <source>
        <strain evidence="3">M08fum</strain>
    </source>
</reference>
<feature type="transmembrane region" description="Helical" evidence="1">
    <location>
        <begin position="45"/>
        <end position="65"/>
    </location>
</feature>
<dbReference type="InterPro" id="IPR018649">
    <property type="entry name" value="SHOCT"/>
</dbReference>
<evidence type="ECO:0000313" key="3">
    <source>
        <dbReference type="EMBL" id="MBD1399755.1"/>
    </source>
</evidence>
<feature type="domain" description="SHOCT" evidence="2">
    <location>
        <begin position="134"/>
        <end position="161"/>
    </location>
</feature>
<dbReference type="EMBL" id="JACWUN010000003">
    <property type="protein sequence ID" value="MBD1399755.1"/>
    <property type="molecule type" value="Genomic_DNA"/>
</dbReference>
<evidence type="ECO:0000313" key="4">
    <source>
        <dbReference type="Proteomes" id="UP000632828"/>
    </source>
</evidence>
<proteinExistence type="predicted"/>
<organism evidence="3 4">
    <name type="scientific">Pelovirga terrestris</name>
    <dbReference type="NCBI Taxonomy" id="2771352"/>
    <lineage>
        <taxon>Bacteria</taxon>
        <taxon>Pseudomonadati</taxon>
        <taxon>Thermodesulfobacteriota</taxon>
        <taxon>Desulfuromonadia</taxon>
        <taxon>Geobacterales</taxon>
        <taxon>Geobacteraceae</taxon>
        <taxon>Pelovirga</taxon>
    </lineage>
</organism>
<feature type="transmembrane region" description="Helical" evidence="1">
    <location>
        <begin position="12"/>
        <end position="39"/>
    </location>
</feature>
<sequence>MQIKEEQNRSMFSSVVVIALIILFHVALIVGLISSVILFKGIYDLRWWILAIGLLLVIASGYFFYRRAKAGKRRLRDIMNDPAFQNRSVEISLMGGMATLRVGHQDHHQQPRMIDIGHDGEIKQLPAPSSHQIAELTELNRMLEQGLITKEEFMRLKQDIL</sequence>
<comment type="caution">
    <text evidence="3">The sequence shown here is derived from an EMBL/GenBank/DDBJ whole genome shotgun (WGS) entry which is preliminary data.</text>
</comment>
<dbReference type="AlphaFoldDB" id="A0A8J6QTY4"/>
<dbReference type="Proteomes" id="UP000632828">
    <property type="component" value="Unassembled WGS sequence"/>
</dbReference>
<keyword evidence="1" id="KW-1133">Transmembrane helix</keyword>
<protein>
    <submittedName>
        <fullName evidence="3">SHOCT domain-containing protein</fullName>
    </submittedName>
</protein>
<evidence type="ECO:0000259" key="2">
    <source>
        <dbReference type="Pfam" id="PF09851"/>
    </source>
</evidence>
<gene>
    <name evidence="3" type="ORF">ICT70_03635</name>
</gene>
<dbReference type="Pfam" id="PF09851">
    <property type="entry name" value="SHOCT"/>
    <property type="match status" value="1"/>
</dbReference>
<evidence type="ECO:0000256" key="1">
    <source>
        <dbReference type="SAM" id="Phobius"/>
    </source>
</evidence>
<keyword evidence="1" id="KW-0472">Membrane</keyword>
<name>A0A8J6QTY4_9BACT</name>
<dbReference type="RefSeq" id="WP_191154027.1">
    <property type="nucleotide sequence ID" value="NZ_JACWUN010000003.1"/>
</dbReference>
<keyword evidence="4" id="KW-1185">Reference proteome</keyword>